<keyword evidence="6 7" id="KW-0342">GTP-binding</keyword>
<dbReference type="AlphaFoldDB" id="A0A0N0RS71"/>
<dbReference type="InterPro" id="IPR027417">
    <property type="entry name" value="P-loop_NTPase"/>
</dbReference>
<evidence type="ECO:0000256" key="8">
    <source>
        <dbReference type="SAM" id="MobiDB-lite"/>
    </source>
</evidence>
<dbReference type="Proteomes" id="UP000037751">
    <property type="component" value="Unassembled WGS sequence"/>
</dbReference>
<dbReference type="PANTHER" id="PTHR21231">
    <property type="entry name" value="XPA-BINDING PROTEIN 1-RELATED"/>
    <property type="match status" value="1"/>
</dbReference>
<feature type="region of interest" description="Disordered" evidence="8">
    <location>
        <begin position="355"/>
        <end position="430"/>
    </location>
</feature>
<protein>
    <recommendedName>
        <fullName evidence="7">GPN-loop GTPase</fullName>
        <ecNumber evidence="7">3.6.5.-</ecNumber>
    </recommendedName>
</protein>
<feature type="compositionally biased region" description="Polar residues" evidence="8">
    <location>
        <begin position="1"/>
        <end position="10"/>
    </location>
</feature>
<dbReference type="RefSeq" id="XP_017991685.1">
    <property type="nucleotide sequence ID" value="XM_018138539.1"/>
</dbReference>
<dbReference type="Gene3D" id="3.40.50.300">
    <property type="entry name" value="P-loop containing nucleotide triphosphate hydrolases"/>
    <property type="match status" value="1"/>
</dbReference>
<name>A0A0N0RS71_9BASI</name>
<accession>A0A0N0RS71</accession>
<dbReference type="STRING" id="77020.A0A0N0RS71"/>
<evidence type="ECO:0000256" key="1">
    <source>
        <dbReference type="ARBA" id="ARBA00005290"/>
    </source>
</evidence>
<feature type="compositionally biased region" description="Acidic residues" evidence="8">
    <location>
        <begin position="383"/>
        <end position="398"/>
    </location>
</feature>
<dbReference type="GO" id="GO:0005737">
    <property type="term" value="C:cytoplasm"/>
    <property type="evidence" value="ECO:0007669"/>
    <property type="project" value="UniProtKB-SubCell"/>
</dbReference>
<organism evidence="9 10">
    <name type="scientific">Malassezia pachydermatis</name>
    <dbReference type="NCBI Taxonomy" id="77020"/>
    <lineage>
        <taxon>Eukaryota</taxon>
        <taxon>Fungi</taxon>
        <taxon>Dikarya</taxon>
        <taxon>Basidiomycota</taxon>
        <taxon>Ustilaginomycotina</taxon>
        <taxon>Malasseziomycetes</taxon>
        <taxon>Malasseziales</taxon>
        <taxon>Malasseziaceae</taxon>
        <taxon>Malassezia</taxon>
    </lineage>
</organism>
<evidence type="ECO:0000256" key="3">
    <source>
        <dbReference type="ARBA" id="ARBA00022553"/>
    </source>
</evidence>
<dbReference type="EMBL" id="LGAV01000004">
    <property type="protein sequence ID" value="KOS14053.1"/>
    <property type="molecule type" value="Genomic_DNA"/>
</dbReference>
<dbReference type="CDD" id="cd17870">
    <property type="entry name" value="GPN1"/>
    <property type="match status" value="1"/>
</dbReference>
<feature type="compositionally biased region" description="Polar residues" evidence="8">
    <location>
        <begin position="413"/>
        <end position="430"/>
    </location>
</feature>
<dbReference type="SUPFAM" id="SSF52540">
    <property type="entry name" value="P-loop containing nucleoside triphosphate hydrolases"/>
    <property type="match status" value="1"/>
</dbReference>
<dbReference type="Pfam" id="PF03029">
    <property type="entry name" value="ATP_bind_1"/>
    <property type="match status" value="1"/>
</dbReference>
<evidence type="ECO:0000256" key="7">
    <source>
        <dbReference type="RuleBase" id="RU365059"/>
    </source>
</evidence>
<keyword evidence="10" id="KW-1185">Reference proteome</keyword>
<dbReference type="OrthoDB" id="243313at2759"/>
<comment type="subunit">
    <text evidence="7">Binds to RNA polymerase II.</text>
</comment>
<comment type="similarity">
    <text evidence="1 7">Belongs to the GPN-loop GTPase family.</text>
</comment>
<comment type="caution">
    <text evidence="9">The sequence shown here is derived from an EMBL/GenBank/DDBJ whole genome shotgun (WGS) entry which is preliminary data.</text>
</comment>
<sequence length="430" mass="47326">MTTATPGTESTKAEMPSASTTSLPPVPRATSIIVIGMAGSGKSTFVAKLASHLGQCAAQAAMAEATNETHETRPTRPYLINIDPAVATLGYAPNVDIRDTVDYTRVMEEYKLGPNGGILTSLNLFTTKFDQVLQLVEKRANEVEHVVLDTPGQIEIFTWSASGSIITDSLASAMPTVLVYVVDTPRTTAPATFMSNMLYACSILYKSRLPFILVFNKIDVQPHAFAMEWMQDFEAFQRALASGHARDPSAQALHGDEPVKDGTPSTFESRGEEPSYLNSLMNSMSLVLDEFYQNLRAVGVSSATGEGMDDFLQAVQEARHEYMTDYRPQMEAMLQQKKAEMEKSKQEQMKEMLKDMSLRDSRSGLAKVRAKQRAGADSLEPSYDGDGEIIDPDSDEEKPEYGAPGGDERLSRRWNTIDGSYWPTPQDSQE</sequence>
<evidence type="ECO:0000313" key="9">
    <source>
        <dbReference type="EMBL" id="KOS14053.1"/>
    </source>
</evidence>
<evidence type="ECO:0000256" key="4">
    <source>
        <dbReference type="ARBA" id="ARBA00022741"/>
    </source>
</evidence>
<dbReference type="FunFam" id="3.40.50.300:FF:000579">
    <property type="entry name" value="GPN-loop GTPase"/>
    <property type="match status" value="1"/>
</dbReference>
<evidence type="ECO:0000256" key="6">
    <source>
        <dbReference type="ARBA" id="ARBA00023134"/>
    </source>
</evidence>
<keyword evidence="5 7" id="KW-0378">Hydrolase</keyword>
<comment type="function">
    <text evidence="7">Small GTPase required for proper nuclear import of RNA polymerase II (RNAPII). May act at an RNAP assembly step prior to nuclear import.</text>
</comment>
<feature type="region of interest" description="Disordered" evidence="8">
    <location>
        <begin position="247"/>
        <end position="274"/>
    </location>
</feature>
<dbReference type="EC" id="3.6.5.-" evidence="7"/>
<proteinExistence type="inferred from homology"/>
<reference evidence="9 10" key="1">
    <citation type="submission" date="2015-07" db="EMBL/GenBank/DDBJ databases">
        <title>Draft Genome Sequence of Malassezia furfur CBS1878 and Malassezia pachydermatis CBS1879.</title>
        <authorList>
            <person name="Triana S."/>
            <person name="Ohm R."/>
            <person name="Gonzalez A."/>
            <person name="DeCock H."/>
            <person name="Restrepo S."/>
            <person name="Celis A."/>
        </authorList>
    </citation>
    <scope>NUCLEOTIDE SEQUENCE [LARGE SCALE GENOMIC DNA]</scope>
    <source>
        <strain evidence="9 10">CBS 1879</strain>
    </source>
</reference>
<dbReference type="GO" id="GO:0005525">
    <property type="term" value="F:GTP binding"/>
    <property type="evidence" value="ECO:0007669"/>
    <property type="project" value="UniProtKB-KW"/>
</dbReference>
<keyword evidence="3" id="KW-0597">Phosphoprotein</keyword>
<comment type="subcellular location">
    <subcellularLocation>
        <location evidence="7">Cytoplasm</location>
    </subcellularLocation>
    <subcellularLocation>
        <location evidence="7">Nucleus</location>
    </subcellularLocation>
</comment>
<keyword evidence="2 7" id="KW-0963">Cytoplasm</keyword>
<dbReference type="GO" id="GO:0005634">
    <property type="term" value="C:nucleus"/>
    <property type="evidence" value="ECO:0007669"/>
    <property type="project" value="UniProtKB-SubCell"/>
</dbReference>
<evidence type="ECO:0000256" key="2">
    <source>
        <dbReference type="ARBA" id="ARBA00022490"/>
    </source>
</evidence>
<dbReference type="InterPro" id="IPR004130">
    <property type="entry name" value="Gpn"/>
</dbReference>
<evidence type="ECO:0000313" key="10">
    <source>
        <dbReference type="Proteomes" id="UP000037751"/>
    </source>
</evidence>
<dbReference type="VEuPathDB" id="FungiDB:Malapachy_4084"/>
<feature type="region of interest" description="Disordered" evidence="8">
    <location>
        <begin position="1"/>
        <end position="23"/>
    </location>
</feature>
<keyword evidence="4 7" id="KW-0547">Nucleotide-binding</keyword>
<dbReference type="InterPro" id="IPR030230">
    <property type="entry name" value="Gpn1/Npa3/XAB1"/>
</dbReference>
<dbReference type="PANTHER" id="PTHR21231:SF8">
    <property type="entry name" value="GPN-LOOP GTPASE 1"/>
    <property type="match status" value="1"/>
</dbReference>
<dbReference type="GO" id="GO:0003924">
    <property type="term" value="F:GTPase activity"/>
    <property type="evidence" value="ECO:0007669"/>
    <property type="project" value="InterPro"/>
</dbReference>
<gene>
    <name evidence="9" type="ORF">Malapachy_4084</name>
</gene>
<evidence type="ECO:0000256" key="5">
    <source>
        <dbReference type="ARBA" id="ARBA00022801"/>
    </source>
</evidence>
<dbReference type="GeneID" id="28730415"/>